<feature type="domain" description="C2H2-type" evidence="4">
    <location>
        <begin position="354"/>
        <end position="381"/>
    </location>
</feature>
<gene>
    <name evidence="5" type="ORF">DPMN_029971</name>
</gene>
<evidence type="ECO:0000313" key="5">
    <source>
        <dbReference type="EMBL" id="KAH3866848.1"/>
    </source>
</evidence>
<proteinExistence type="predicted"/>
<keyword evidence="6" id="KW-1185">Reference proteome</keyword>
<dbReference type="PROSITE" id="PS00028">
    <property type="entry name" value="ZINC_FINGER_C2H2_1"/>
    <property type="match status" value="5"/>
</dbReference>
<dbReference type="PANTHER" id="PTHR23234:SF10">
    <property type="entry name" value="RIKEN CDNA 6720489N17 GENE-RELATED"/>
    <property type="match status" value="1"/>
</dbReference>
<keyword evidence="2" id="KW-0677">Repeat</keyword>
<evidence type="ECO:0000313" key="6">
    <source>
        <dbReference type="Proteomes" id="UP000828390"/>
    </source>
</evidence>
<dbReference type="InterPro" id="IPR013087">
    <property type="entry name" value="Znf_C2H2_type"/>
</dbReference>
<dbReference type="OrthoDB" id="10032537at2759"/>
<feature type="domain" description="C2H2-type" evidence="4">
    <location>
        <begin position="482"/>
        <end position="510"/>
    </location>
</feature>
<dbReference type="Gene3D" id="3.30.160.60">
    <property type="entry name" value="Classic Zinc Finger"/>
    <property type="match status" value="3"/>
</dbReference>
<reference evidence="5" key="2">
    <citation type="submission" date="2020-11" db="EMBL/GenBank/DDBJ databases">
        <authorList>
            <person name="McCartney M.A."/>
            <person name="Auch B."/>
            <person name="Kono T."/>
            <person name="Mallez S."/>
            <person name="Becker A."/>
            <person name="Gohl D.M."/>
            <person name="Silverstein K.A.T."/>
            <person name="Koren S."/>
            <person name="Bechman K.B."/>
            <person name="Herman A."/>
            <person name="Abrahante J.E."/>
            <person name="Garbe J."/>
        </authorList>
    </citation>
    <scope>NUCLEOTIDE SEQUENCE</scope>
    <source>
        <strain evidence="5">Duluth1</strain>
        <tissue evidence="5">Whole animal</tissue>
    </source>
</reference>
<accession>A0A9D4RGP9</accession>
<keyword evidence="3" id="KW-0863">Zinc-finger</keyword>
<name>A0A9D4RGP9_DREPO</name>
<evidence type="ECO:0000256" key="2">
    <source>
        <dbReference type="ARBA" id="ARBA00022737"/>
    </source>
</evidence>
<feature type="domain" description="C2H2-type" evidence="4">
    <location>
        <begin position="300"/>
        <end position="328"/>
    </location>
</feature>
<dbReference type="InterPro" id="IPR050758">
    <property type="entry name" value="Znf_C2H2-type"/>
</dbReference>
<comment type="caution">
    <text evidence="5">The sequence shown here is derived from an EMBL/GenBank/DDBJ whole genome shotgun (WGS) entry which is preliminary data.</text>
</comment>
<dbReference type="AlphaFoldDB" id="A0A9D4RGP9"/>
<evidence type="ECO:0000256" key="1">
    <source>
        <dbReference type="ARBA" id="ARBA00022723"/>
    </source>
</evidence>
<keyword evidence="3" id="KW-0862">Zinc</keyword>
<dbReference type="PROSITE" id="PS50157">
    <property type="entry name" value="ZINC_FINGER_C2H2_2"/>
    <property type="match status" value="4"/>
</dbReference>
<evidence type="ECO:0000256" key="3">
    <source>
        <dbReference type="PROSITE-ProRule" id="PRU00042"/>
    </source>
</evidence>
<reference evidence="5" key="1">
    <citation type="journal article" date="2019" name="bioRxiv">
        <title>The Genome of the Zebra Mussel, Dreissena polymorpha: A Resource for Invasive Species Research.</title>
        <authorList>
            <person name="McCartney M.A."/>
            <person name="Auch B."/>
            <person name="Kono T."/>
            <person name="Mallez S."/>
            <person name="Zhang Y."/>
            <person name="Obille A."/>
            <person name="Becker A."/>
            <person name="Abrahante J.E."/>
            <person name="Garbe J."/>
            <person name="Badalamenti J.P."/>
            <person name="Herman A."/>
            <person name="Mangelson H."/>
            <person name="Liachko I."/>
            <person name="Sullivan S."/>
            <person name="Sone E.D."/>
            <person name="Koren S."/>
            <person name="Silverstein K.A.T."/>
            <person name="Beckman K.B."/>
            <person name="Gohl D.M."/>
        </authorList>
    </citation>
    <scope>NUCLEOTIDE SEQUENCE</scope>
    <source>
        <strain evidence="5">Duluth1</strain>
        <tissue evidence="5">Whole animal</tissue>
    </source>
</reference>
<dbReference type="Proteomes" id="UP000828390">
    <property type="component" value="Unassembled WGS sequence"/>
</dbReference>
<sequence length="511" mass="58024">MSQDSRLQDVLDIVFKLFKFFEVNDIHCFVMFVMKSTENDVTACGTRSVAKFLIGNQVFRMAFKQFCIKFNSARVVQKSAKPSENNCGSADYVASSSDSKIEINNINSSFCCSEDKSKTNNQVQNGEKVPPGLQSASVLCQIFESKGIHGFVMFAMTSSPAKVIGCGTSLGAKFLVDNPNIGQEFRRFCTKWNGAAVFEEDVSRSEANSCTTDITFGHSDSQVEINNLLKSVCSAEDKRNRESATASAKQACNIQLQNGDQISVPSITTDAENIHQDSSETNEAILEQFIDEEAGTDSRTQCHICGKSFFSKYGLTIHLKRVHTEKRYPCTLCYRSFSYLSDLVRHKHFHNDRYKCQFCYKNLHSLRSLKDHENQHTKKDIYLCDKCGAELYSELSFSEHKKKSLCNKNLVNRKNHRDFNCFYCADTFQGGFRYGKHLLDNHADIALSDGSPYIKKCHICNKAVLRCKLQHHIEEHNRVKRFDCVVCGKRLSNKRYLSLHMGKKHNIEKIP</sequence>
<dbReference type="Pfam" id="PF13894">
    <property type="entry name" value="zf-C2H2_4"/>
    <property type="match status" value="1"/>
</dbReference>
<keyword evidence="1" id="KW-0479">Metal-binding</keyword>
<dbReference type="GO" id="GO:0008270">
    <property type="term" value="F:zinc ion binding"/>
    <property type="evidence" value="ECO:0007669"/>
    <property type="project" value="UniProtKB-KW"/>
</dbReference>
<dbReference type="SMART" id="SM00355">
    <property type="entry name" value="ZnF_C2H2"/>
    <property type="match status" value="7"/>
</dbReference>
<dbReference type="InterPro" id="IPR036236">
    <property type="entry name" value="Znf_C2H2_sf"/>
</dbReference>
<organism evidence="5 6">
    <name type="scientific">Dreissena polymorpha</name>
    <name type="common">Zebra mussel</name>
    <name type="synonym">Mytilus polymorpha</name>
    <dbReference type="NCBI Taxonomy" id="45954"/>
    <lineage>
        <taxon>Eukaryota</taxon>
        <taxon>Metazoa</taxon>
        <taxon>Spiralia</taxon>
        <taxon>Lophotrochozoa</taxon>
        <taxon>Mollusca</taxon>
        <taxon>Bivalvia</taxon>
        <taxon>Autobranchia</taxon>
        <taxon>Heteroconchia</taxon>
        <taxon>Euheterodonta</taxon>
        <taxon>Imparidentia</taxon>
        <taxon>Neoheterodontei</taxon>
        <taxon>Myida</taxon>
        <taxon>Dreissenoidea</taxon>
        <taxon>Dreissenidae</taxon>
        <taxon>Dreissena</taxon>
    </lineage>
</organism>
<evidence type="ECO:0000259" key="4">
    <source>
        <dbReference type="PROSITE" id="PS50157"/>
    </source>
</evidence>
<feature type="domain" description="C2H2-type" evidence="4">
    <location>
        <begin position="328"/>
        <end position="355"/>
    </location>
</feature>
<dbReference type="PANTHER" id="PTHR23234">
    <property type="entry name" value="ZNF44 PROTEIN"/>
    <property type="match status" value="1"/>
</dbReference>
<dbReference type="SUPFAM" id="SSF57667">
    <property type="entry name" value="beta-beta-alpha zinc fingers"/>
    <property type="match status" value="2"/>
</dbReference>
<protein>
    <recommendedName>
        <fullName evidence="4">C2H2-type domain-containing protein</fullName>
    </recommendedName>
</protein>
<dbReference type="EMBL" id="JAIWYP010000002">
    <property type="protein sequence ID" value="KAH3866848.1"/>
    <property type="molecule type" value="Genomic_DNA"/>
</dbReference>